<keyword evidence="1 2" id="KW-0238">DNA-binding</keyword>
<dbReference type="SUPFAM" id="SSF46689">
    <property type="entry name" value="Homeodomain-like"/>
    <property type="match status" value="1"/>
</dbReference>
<evidence type="ECO:0000313" key="5">
    <source>
        <dbReference type="Proteomes" id="UP000319040"/>
    </source>
</evidence>
<dbReference type="InterPro" id="IPR001647">
    <property type="entry name" value="HTH_TetR"/>
</dbReference>
<dbReference type="PROSITE" id="PS50977">
    <property type="entry name" value="HTH_TETR_2"/>
    <property type="match status" value="1"/>
</dbReference>
<dbReference type="AlphaFoldDB" id="A0A521BBT4"/>
<dbReference type="PANTHER" id="PTHR43479">
    <property type="entry name" value="ACREF/ENVCD OPERON REPRESSOR-RELATED"/>
    <property type="match status" value="1"/>
</dbReference>
<accession>A0A521BBT4</accession>
<dbReference type="GO" id="GO:0003677">
    <property type="term" value="F:DNA binding"/>
    <property type="evidence" value="ECO:0007669"/>
    <property type="project" value="UniProtKB-UniRule"/>
</dbReference>
<organism evidence="4 5">
    <name type="scientific">Saccharicrinis carchari</name>
    <dbReference type="NCBI Taxonomy" id="1168039"/>
    <lineage>
        <taxon>Bacteria</taxon>
        <taxon>Pseudomonadati</taxon>
        <taxon>Bacteroidota</taxon>
        <taxon>Bacteroidia</taxon>
        <taxon>Marinilabiliales</taxon>
        <taxon>Marinilabiliaceae</taxon>
        <taxon>Saccharicrinis</taxon>
    </lineage>
</organism>
<sequence length="191" mass="22317">MNKKRKPTKKEIIINEAVELFVNKGFTASTNELIKLVGIAKGTLYHYFKSKDQLIVEIYKTLMFEIEKECVSEMSETDDPQAYTKDVFGKIVSWFIKNPKRFAYINSFEASPYIKIHALSVRETLSGPQKNILQKVNMGVMKNYDTHLITYFDFAFTRSMANYFLSQGNPMYKFKKEFNEAFDLYWNGASR</sequence>
<dbReference type="Gene3D" id="1.10.357.10">
    <property type="entry name" value="Tetracycline Repressor, domain 2"/>
    <property type="match status" value="1"/>
</dbReference>
<dbReference type="Pfam" id="PF00440">
    <property type="entry name" value="TetR_N"/>
    <property type="match status" value="1"/>
</dbReference>
<dbReference type="PRINTS" id="PR00455">
    <property type="entry name" value="HTHTETR"/>
</dbReference>
<dbReference type="PROSITE" id="PS01081">
    <property type="entry name" value="HTH_TETR_1"/>
    <property type="match status" value="1"/>
</dbReference>
<dbReference type="EMBL" id="FXTB01000001">
    <property type="protein sequence ID" value="SMO44543.1"/>
    <property type="molecule type" value="Genomic_DNA"/>
</dbReference>
<dbReference type="InterPro" id="IPR023772">
    <property type="entry name" value="DNA-bd_HTH_TetR-type_CS"/>
</dbReference>
<dbReference type="PANTHER" id="PTHR43479:SF11">
    <property type="entry name" value="ACREF_ENVCD OPERON REPRESSOR-RELATED"/>
    <property type="match status" value="1"/>
</dbReference>
<dbReference type="OrthoDB" id="6430772at2"/>
<dbReference type="InterPro" id="IPR009057">
    <property type="entry name" value="Homeodomain-like_sf"/>
</dbReference>
<proteinExistence type="predicted"/>
<evidence type="ECO:0000256" key="2">
    <source>
        <dbReference type="PROSITE-ProRule" id="PRU00335"/>
    </source>
</evidence>
<evidence type="ECO:0000256" key="1">
    <source>
        <dbReference type="ARBA" id="ARBA00023125"/>
    </source>
</evidence>
<dbReference type="RefSeq" id="WP_142532181.1">
    <property type="nucleotide sequence ID" value="NZ_FXTB01000001.1"/>
</dbReference>
<keyword evidence="5" id="KW-1185">Reference proteome</keyword>
<reference evidence="4 5" key="1">
    <citation type="submission" date="2017-05" db="EMBL/GenBank/DDBJ databases">
        <authorList>
            <person name="Varghese N."/>
            <person name="Submissions S."/>
        </authorList>
    </citation>
    <scope>NUCLEOTIDE SEQUENCE [LARGE SCALE GENOMIC DNA]</scope>
    <source>
        <strain evidence="4 5">DSM 27040</strain>
    </source>
</reference>
<evidence type="ECO:0000313" key="4">
    <source>
        <dbReference type="EMBL" id="SMO44543.1"/>
    </source>
</evidence>
<dbReference type="InterPro" id="IPR050624">
    <property type="entry name" value="HTH-type_Tx_Regulator"/>
</dbReference>
<name>A0A521BBT4_SACCC</name>
<protein>
    <submittedName>
        <fullName evidence="4">Transcriptional regulator, TetR family</fullName>
    </submittedName>
</protein>
<evidence type="ECO:0000259" key="3">
    <source>
        <dbReference type="PROSITE" id="PS50977"/>
    </source>
</evidence>
<feature type="DNA-binding region" description="H-T-H motif" evidence="2">
    <location>
        <begin position="29"/>
        <end position="48"/>
    </location>
</feature>
<feature type="domain" description="HTH tetR-type" evidence="3">
    <location>
        <begin position="7"/>
        <end position="66"/>
    </location>
</feature>
<dbReference type="Proteomes" id="UP000319040">
    <property type="component" value="Unassembled WGS sequence"/>
</dbReference>
<gene>
    <name evidence="4" type="ORF">SAMN06265379_101857</name>
</gene>